<dbReference type="RefSeq" id="XP_025578055.1">
    <property type="nucleotide sequence ID" value="XM_025715502.1"/>
</dbReference>
<accession>A0A395H9Z9</accession>
<dbReference type="EMBL" id="KZ824426">
    <property type="protein sequence ID" value="RAL03728.1"/>
    <property type="molecule type" value="Genomic_DNA"/>
</dbReference>
<dbReference type="GeneID" id="37220367"/>
<dbReference type="VEuPathDB" id="FungiDB:BO80DRAFT_349389"/>
<dbReference type="SUPFAM" id="SSF51735">
    <property type="entry name" value="NAD(P)-binding Rossmann-fold domains"/>
    <property type="match status" value="1"/>
</dbReference>
<gene>
    <name evidence="1" type="ORF">BO80DRAFT_349389</name>
</gene>
<keyword evidence="2" id="KW-1185">Reference proteome</keyword>
<dbReference type="OrthoDB" id="3509362at2759"/>
<dbReference type="PANTHER" id="PTHR45033">
    <property type="match status" value="1"/>
</dbReference>
<dbReference type="Pfam" id="PF13602">
    <property type="entry name" value="ADH_zinc_N_2"/>
    <property type="match status" value="1"/>
</dbReference>
<feature type="non-terminal residue" evidence="1">
    <location>
        <position position="1"/>
    </location>
</feature>
<reference evidence="1 2" key="1">
    <citation type="submission" date="2018-02" db="EMBL/GenBank/DDBJ databases">
        <title>The genomes of Aspergillus section Nigri reveals drivers in fungal speciation.</title>
        <authorList>
            <consortium name="DOE Joint Genome Institute"/>
            <person name="Vesth T.C."/>
            <person name="Nybo J."/>
            <person name="Theobald S."/>
            <person name="Brandl J."/>
            <person name="Frisvad J.C."/>
            <person name="Nielsen K.F."/>
            <person name="Lyhne E.K."/>
            <person name="Kogle M.E."/>
            <person name="Kuo A."/>
            <person name="Riley R."/>
            <person name="Clum A."/>
            <person name="Nolan M."/>
            <person name="Lipzen A."/>
            <person name="Salamov A."/>
            <person name="Henrissat B."/>
            <person name="Wiebenga A."/>
            <person name="De vries R.P."/>
            <person name="Grigoriev I.V."/>
            <person name="Mortensen U.H."/>
            <person name="Andersen M.R."/>
            <person name="Baker S.E."/>
        </authorList>
    </citation>
    <scope>NUCLEOTIDE SEQUENCE [LARGE SCALE GENOMIC DNA]</scope>
    <source>
        <strain evidence="1 2">CBS 121593</strain>
    </source>
</reference>
<name>A0A395H9Z9_9EURO</name>
<proteinExistence type="predicted"/>
<dbReference type="PANTHER" id="PTHR45033:SF1">
    <property type="entry name" value="OXIDOREDUCTASE (EUROFUNG)"/>
    <property type="match status" value="1"/>
</dbReference>
<evidence type="ECO:0000313" key="1">
    <source>
        <dbReference type="EMBL" id="RAL03728.1"/>
    </source>
</evidence>
<dbReference type="STRING" id="1448316.A0A395H9Z9"/>
<sequence length="162" mass="17588">ANGGIVIITSSSNEKPAQAKELGADFGVNYKGRPDWEQYVIEVTDGHGADIILETGSSQTISNCLACAAYGGLINSIGYTSSKTQATGEQPSVNVSTISRCLTLKGFVNGPTDRFEEMVRFVDRHQIQPVICKTFTFEEVKEAFKYMQAGSHFGKIVIKVTQ</sequence>
<dbReference type="Proteomes" id="UP000249402">
    <property type="component" value="Unassembled WGS sequence"/>
</dbReference>
<dbReference type="Gene3D" id="3.90.180.10">
    <property type="entry name" value="Medium-chain alcohol dehydrogenases, catalytic domain"/>
    <property type="match status" value="1"/>
</dbReference>
<evidence type="ECO:0000313" key="2">
    <source>
        <dbReference type="Proteomes" id="UP000249402"/>
    </source>
</evidence>
<organism evidence="1 2">
    <name type="scientific">Aspergillus ibericus CBS 121593</name>
    <dbReference type="NCBI Taxonomy" id="1448316"/>
    <lineage>
        <taxon>Eukaryota</taxon>
        <taxon>Fungi</taxon>
        <taxon>Dikarya</taxon>
        <taxon>Ascomycota</taxon>
        <taxon>Pezizomycotina</taxon>
        <taxon>Eurotiomycetes</taxon>
        <taxon>Eurotiomycetidae</taxon>
        <taxon>Eurotiales</taxon>
        <taxon>Aspergillaceae</taxon>
        <taxon>Aspergillus</taxon>
        <taxon>Aspergillus subgen. Circumdati</taxon>
    </lineage>
</organism>
<dbReference type="AlphaFoldDB" id="A0A395H9Z9"/>
<dbReference type="InterPro" id="IPR036291">
    <property type="entry name" value="NAD(P)-bd_dom_sf"/>
</dbReference>
<protein>
    <submittedName>
        <fullName evidence="1">NAD(P)-binding protein</fullName>
    </submittedName>
</protein>
<dbReference type="InterPro" id="IPR052711">
    <property type="entry name" value="Zinc_ADH-like"/>
</dbReference>
<dbReference type="Gene3D" id="3.40.50.720">
    <property type="entry name" value="NAD(P)-binding Rossmann-like Domain"/>
    <property type="match status" value="1"/>
</dbReference>